<evidence type="ECO:0000313" key="6">
    <source>
        <dbReference type="EMBL" id="GAT33926.1"/>
    </source>
</evidence>
<dbReference type="OrthoDB" id="9786288at2"/>
<feature type="domain" description="FAE" evidence="5">
    <location>
        <begin position="31"/>
        <end position="204"/>
    </location>
</feature>
<dbReference type="GO" id="GO:0016747">
    <property type="term" value="F:acyltransferase activity, transferring groups other than amino-acyl groups"/>
    <property type="evidence" value="ECO:0007669"/>
    <property type="project" value="InterPro"/>
</dbReference>
<dbReference type="GO" id="GO:0006633">
    <property type="term" value="P:fatty acid biosynthetic process"/>
    <property type="evidence" value="ECO:0007669"/>
    <property type="project" value="InterPro"/>
</dbReference>
<protein>
    <submittedName>
        <fullName evidence="6">Alkylresorcinol/alkylpyrone synthase</fullName>
    </submittedName>
</protein>
<dbReference type="Pfam" id="PF02797">
    <property type="entry name" value="Chal_sti_synt_C"/>
    <property type="match status" value="1"/>
</dbReference>
<keyword evidence="7" id="KW-1185">Reference proteome</keyword>
<dbReference type="Proteomes" id="UP000076023">
    <property type="component" value="Unassembled WGS sequence"/>
</dbReference>
<dbReference type="EMBL" id="BDCO01000002">
    <property type="protein sequence ID" value="GAT33926.1"/>
    <property type="molecule type" value="Genomic_DNA"/>
</dbReference>
<dbReference type="InterPro" id="IPR011141">
    <property type="entry name" value="Polyketide_synthase_type-III"/>
</dbReference>
<dbReference type="RefSeq" id="WP_075079604.1">
    <property type="nucleotide sequence ID" value="NZ_BDCO01000002.1"/>
</dbReference>
<feature type="active site" description="Acyl-thioester intermediate" evidence="3">
    <location>
        <position position="141"/>
    </location>
</feature>
<dbReference type="Gene3D" id="3.40.47.10">
    <property type="match status" value="2"/>
</dbReference>
<dbReference type="InterPro" id="IPR013601">
    <property type="entry name" value="FAE1_typ3_polyketide_synth"/>
</dbReference>
<evidence type="ECO:0000313" key="7">
    <source>
        <dbReference type="Proteomes" id="UP000076023"/>
    </source>
</evidence>
<name>A0A146GBL7_TERSA</name>
<dbReference type="SUPFAM" id="SSF53901">
    <property type="entry name" value="Thiolase-like"/>
    <property type="match status" value="2"/>
</dbReference>
<evidence type="ECO:0000259" key="5">
    <source>
        <dbReference type="Pfam" id="PF08392"/>
    </source>
</evidence>
<feature type="domain" description="Chalcone/stilbene synthase C-terminal" evidence="4">
    <location>
        <begin position="237"/>
        <end position="310"/>
    </location>
</feature>
<evidence type="ECO:0000259" key="4">
    <source>
        <dbReference type="Pfam" id="PF02797"/>
    </source>
</evidence>
<reference evidence="7" key="1">
    <citation type="journal article" date="2017" name="Genome Announc.">
        <title>Draft Genome Sequence of Terrimicrobium sacchariphilum NM-5T, a Facultative Anaerobic Soil Bacterium of the Class Spartobacteria.</title>
        <authorList>
            <person name="Qiu Y.L."/>
            <person name="Tourlousse D.M."/>
            <person name="Matsuura N."/>
            <person name="Ohashi A."/>
            <person name="Sekiguchi Y."/>
        </authorList>
    </citation>
    <scope>NUCLEOTIDE SEQUENCE [LARGE SCALE GENOMIC DNA]</scope>
    <source>
        <strain evidence="7">NM-5</strain>
    </source>
</reference>
<dbReference type="PANTHER" id="PTHR11877">
    <property type="entry name" value="HYDROXYMETHYLGLUTARYL-COA SYNTHASE"/>
    <property type="match status" value="1"/>
</dbReference>
<comment type="caution">
    <text evidence="6">The sequence shown here is derived from an EMBL/GenBank/DDBJ whole genome shotgun (WGS) entry which is preliminary data.</text>
</comment>
<dbReference type="InterPro" id="IPR016039">
    <property type="entry name" value="Thiolase-like"/>
</dbReference>
<dbReference type="STRING" id="690879.TSACC_22347"/>
<dbReference type="AlphaFoldDB" id="A0A146GBL7"/>
<sequence>MYLQSLFSAFPEARFTQLESWEALVAENAMDHLSRRGRKIMETVLKGDSGVDTRHFAIQPRELFRLDAEGLNHAFEREAPPLATAALEKACRTAAVQPQDIDALFICTCSGYLCPGVSSYVAERFGIRSDAYLNDVTGLGCGAALPTLHAAQCFLTANPDALVAVVAVEVCSAAFYLDDDAGVLVSACLFGDGASASLWRQAPRGTQWQAKNFRSLHIPAEREKIRFVNAGGKLRNQLAREVPQVAAQAVDQLFARRSVDPDQIIAHTGGKDVIDALEATLPAYKLEETRRALRAYGNLSSPSVLLALEDRLNQANPNDRRLWLTSFGAGFAAHSCELSLGDA</sequence>
<keyword evidence="2" id="KW-0808">Transferase</keyword>
<evidence type="ECO:0000256" key="2">
    <source>
        <dbReference type="ARBA" id="ARBA00022679"/>
    </source>
</evidence>
<comment type="similarity">
    <text evidence="1">Belongs to the thiolase-like superfamily. Chalcone/stilbene synthases family.</text>
</comment>
<organism evidence="6 7">
    <name type="scientific">Terrimicrobium sacchariphilum</name>
    <dbReference type="NCBI Taxonomy" id="690879"/>
    <lineage>
        <taxon>Bacteria</taxon>
        <taxon>Pseudomonadati</taxon>
        <taxon>Verrucomicrobiota</taxon>
        <taxon>Terrimicrobiia</taxon>
        <taxon>Terrimicrobiales</taxon>
        <taxon>Terrimicrobiaceae</taxon>
        <taxon>Terrimicrobium</taxon>
    </lineage>
</organism>
<accession>A0A146GBL7</accession>
<dbReference type="GO" id="GO:0030639">
    <property type="term" value="P:polyketide biosynthetic process"/>
    <property type="evidence" value="ECO:0007669"/>
    <property type="project" value="TreeGrafter"/>
</dbReference>
<dbReference type="PANTHER" id="PTHR11877:SF46">
    <property type="entry name" value="TYPE III POLYKETIDE SYNTHASE A"/>
    <property type="match status" value="1"/>
</dbReference>
<dbReference type="InterPro" id="IPR012328">
    <property type="entry name" value="Chalcone/stilbene_synt_C"/>
</dbReference>
<gene>
    <name evidence="6" type="ORF">TSACC_22347</name>
</gene>
<dbReference type="InParanoid" id="A0A146GBL7"/>
<dbReference type="PIRSF" id="PIRSF000451">
    <property type="entry name" value="PKS_III"/>
    <property type="match status" value="1"/>
</dbReference>
<proteinExistence type="inferred from homology"/>
<evidence type="ECO:0000256" key="3">
    <source>
        <dbReference type="PIRSR" id="PIRSR000451-1"/>
    </source>
</evidence>
<dbReference type="GO" id="GO:0016020">
    <property type="term" value="C:membrane"/>
    <property type="evidence" value="ECO:0007669"/>
    <property type="project" value="InterPro"/>
</dbReference>
<dbReference type="Pfam" id="PF08392">
    <property type="entry name" value="FAE1_CUT1_RppA"/>
    <property type="match status" value="1"/>
</dbReference>
<evidence type="ECO:0000256" key="1">
    <source>
        <dbReference type="ARBA" id="ARBA00005531"/>
    </source>
</evidence>